<protein>
    <submittedName>
        <fullName evidence="1">Uncharacterized protein</fullName>
    </submittedName>
</protein>
<keyword evidence="2" id="KW-1185">Reference proteome</keyword>
<accession>A0ACC0WJL2</accession>
<reference evidence="1 2" key="1">
    <citation type="journal article" date="2022" name="bioRxiv">
        <title>The genome of the oomycete Peronosclerospora sorghi, a cosmopolitan pathogen of maize and sorghum, is inflated with dispersed pseudogenes.</title>
        <authorList>
            <person name="Fletcher K."/>
            <person name="Martin F."/>
            <person name="Isakeit T."/>
            <person name="Cavanaugh K."/>
            <person name="Magill C."/>
            <person name="Michelmore R."/>
        </authorList>
    </citation>
    <scope>NUCLEOTIDE SEQUENCE [LARGE SCALE GENOMIC DNA]</scope>
    <source>
        <strain evidence="1">P6</strain>
    </source>
</reference>
<proteinExistence type="predicted"/>
<evidence type="ECO:0000313" key="1">
    <source>
        <dbReference type="EMBL" id="KAI9918211.1"/>
    </source>
</evidence>
<comment type="caution">
    <text evidence="1">The sequence shown here is derived from an EMBL/GenBank/DDBJ whole genome shotgun (WGS) entry which is preliminary data.</text>
</comment>
<dbReference type="Proteomes" id="UP001163321">
    <property type="component" value="Chromosome 12"/>
</dbReference>
<sequence>MGVSQKDSRTGLDEISSATSGTIFQNMRRSDSLMTYEAMTKQSMKNVSEKAPSQDEDYNVTRYQLSSL</sequence>
<evidence type="ECO:0000313" key="2">
    <source>
        <dbReference type="Proteomes" id="UP001163321"/>
    </source>
</evidence>
<gene>
    <name evidence="1" type="ORF">PsorP6_011436</name>
</gene>
<dbReference type="EMBL" id="CM047591">
    <property type="protein sequence ID" value="KAI9918211.1"/>
    <property type="molecule type" value="Genomic_DNA"/>
</dbReference>
<name>A0ACC0WJL2_9STRA</name>
<organism evidence="1 2">
    <name type="scientific">Peronosclerospora sorghi</name>
    <dbReference type="NCBI Taxonomy" id="230839"/>
    <lineage>
        <taxon>Eukaryota</taxon>
        <taxon>Sar</taxon>
        <taxon>Stramenopiles</taxon>
        <taxon>Oomycota</taxon>
        <taxon>Peronosporomycetes</taxon>
        <taxon>Peronosporales</taxon>
        <taxon>Peronosporaceae</taxon>
        <taxon>Peronosclerospora</taxon>
    </lineage>
</organism>